<keyword evidence="3" id="KW-1185">Reference proteome</keyword>
<evidence type="ECO:0000313" key="2">
    <source>
        <dbReference type="EMBL" id="RMA78479.1"/>
    </source>
</evidence>
<proteinExistence type="predicted"/>
<feature type="transmembrane region" description="Helical" evidence="1">
    <location>
        <begin position="66"/>
        <end position="87"/>
    </location>
</feature>
<sequence>EVKQKSKQLLALDGEKDLQQDDDLNDIKDLIPRVKDLNKKASDAMPVPSKQDKISASLRNSAKAGLALNILLFLGLAAIVSMLLTVFKKFR</sequence>
<keyword evidence="1" id="KW-0472">Membrane</keyword>
<dbReference type="Proteomes" id="UP000267246">
    <property type="component" value="Unassembled WGS sequence"/>
</dbReference>
<dbReference type="RefSeq" id="WP_170141524.1">
    <property type="nucleotide sequence ID" value="NZ_REFI01000007.1"/>
</dbReference>
<evidence type="ECO:0000256" key="1">
    <source>
        <dbReference type="SAM" id="Phobius"/>
    </source>
</evidence>
<keyword evidence="1" id="KW-1133">Transmembrane helix</keyword>
<protein>
    <submittedName>
        <fullName evidence="2">Uncharacterized protein</fullName>
    </submittedName>
</protein>
<feature type="non-terminal residue" evidence="2">
    <location>
        <position position="1"/>
    </location>
</feature>
<gene>
    <name evidence="2" type="ORF">JN00_0309</name>
</gene>
<comment type="caution">
    <text evidence="2">The sequence shown here is derived from an EMBL/GenBank/DDBJ whole genome shotgun (WGS) entry which is preliminary data.</text>
</comment>
<dbReference type="AlphaFoldDB" id="A0A3M0A4P9"/>
<reference evidence="2 3" key="1">
    <citation type="submission" date="2018-10" db="EMBL/GenBank/DDBJ databases">
        <title>Genomic Encyclopedia of Archaeal and Bacterial Type Strains, Phase II (KMG-II): from individual species to whole genera.</title>
        <authorList>
            <person name="Goeker M."/>
        </authorList>
    </citation>
    <scope>NUCLEOTIDE SEQUENCE [LARGE SCALE GENOMIC DNA]</scope>
    <source>
        <strain evidence="2 3">ATCC 29870</strain>
    </source>
</reference>
<accession>A0A3M0A4P9</accession>
<dbReference type="EMBL" id="REFI01000007">
    <property type="protein sequence ID" value="RMA78479.1"/>
    <property type="molecule type" value="Genomic_DNA"/>
</dbReference>
<keyword evidence="1" id="KW-0812">Transmembrane</keyword>
<name>A0A3M0A4P9_9BACT</name>
<organism evidence="2 3">
    <name type="scientific">Metamycoplasma subdolum</name>
    <dbReference type="NCBI Taxonomy" id="92407"/>
    <lineage>
        <taxon>Bacteria</taxon>
        <taxon>Bacillati</taxon>
        <taxon>Mycoplasmatota</taxon>
        <taxon>Mycoplasmoidales</taxon>
        <taxon>Metamycoplasmataceae</taxon>
        <taxon>Metamycoplasma</taxon>
    </lineage>
</organism>
<evidence type="ECO:0000313" key="3">
    <source>
        <dbReference type="Proteomes" id="UP000267246"/>
    </source>
</evidence>